<accession>A0A6J4NEW1</accession>
<feature type="binding site" evidence="10">
    <location>
        <position position="198"/>
    </location>
    <ligand>
        <name>substrate</name>
    </ligand>
</feature>
<feature type="binding site" evidence="13">
    <location>
        <position position="453"/>
    </location>
    <ligand>
        <name>Mn(2+)</name>
        <dbReference type="ChEBI" id="CHEBI:29035"/>
        <label>2</label>
    </ligand>
</feature>
<evidence type="ECO:0000256" key="13">
    <source>
        <dbReference type="PIRSR" id="PIRSR001492-3"/>
    </source>
</evidence>
<dbReference type="SUPFAM" id="SSF53649">
    <property type="entry name" value="Alkaline phosphatase-like"/>
    <property type="match status" value="1"/>
</dbReference>
<dbReference type="InterPro" id="IPR017850">
    <property type="entry name" value="Alkaline_phosphatase_core_sf"/>
</dbReference>
<feature type="binding site" evidence="13">
    <location>
        <position position="415"/>
    </location>
    <ligand>
        <name>Mn(2+)</name>
        <dbReference type="ChEBI" id="CHEBI:29035"/>
        <label>1</label>
    </ligand>
</feature>
<dbReference type="InterPro" id="IPR011258">
    <property type="entry name" value="BPG-indep_PGM_N"/>
</dbReference>
<reference evidence="16" key="1">
    <citation type="submission" date="2020-02" db="EMBL/GenBank/DDBJ databases">
        <authorList>
            <person name="Meier V. D."/>
        </authorList>
    </citation>
    <scope>NUCLEOTIDE SEQUENCE</scope>
    <source>
        <strain evidence="16">AVDCRST_MAG74</strain>
    </source>
</reference>
<evidence type="ECO:0000256" key="12">
    <source>
        <dbReference type="PIRSR" id="PIRSR001492-1"/>
    </source>
</evidence>
<dbReference type="UniPathway" id="UPA00109">
    <property type="reaction ID" value="UER00186"/>
</dbReference>
<comment type="similarity">
    <text evidence="5 10">Belongs to the BPG-independent phosphoglycerate mutase family.</text>
</comment>
<feature type="binding site" evidence="10">
    <location>
        <position position="136"/>
    </location>
    <ligand>
        <name>substrate</name>
    </ligand>
</feature>
<feature type="binding site" evidence="10">
    <location>
        <position position="344"/>
    </location>
    <ligand>
        <name>substrate</name>
    </ligand>
</feature>
<dbReference type="GO" id="GO:0004619">
    <property type="term" value="F:phosphoglycerate mutase activity"/>
    <property type="evidence" value="ECO:0007669"/>
    <property type="project" value="UniProtKB-UniRule"/>
</dbReference>
<dbReference type="FunFam" id="3.40.1450.10:FF:000002">
    <property type="entry name" value="2,3-bisphosphoglycerate-independent phosphoglycerate mutase"/>
    <property type="match status" value="1"/>
</dbReference>
<evidence type="ECO:0000256" key="2">
    <source>
        <dbReference type="ARBA" id="ARBA00001936"/>
    </source>
</evidence>
<dbReference type="SUPFAM" id="SSF64158">
    <property type="entry name" value="2,3-Bisphosphoglycerate-independent phosphoglycerate mutase, substrate-binding domain"/>
    <property type="match status" value="1"/>
</dbReference>
<feature type="active site" description="Phosphoserine intermediate" evidence="10 12">
    <location>
        <position position="75"/>
    </location>
</feature>
<dbReference type="GO" id="GO:0030145">
    <property type="term" value="F:manganese ion binding"/>
    <property type="evidence" value="ECO:0007669"/>
    <property type="project" value="InterPro"/>
</dbReference>
<evidence type="ECO:0000313" key="16">
    <source>
        <dbReference type="EMBL" id="CAA9382583.1"/>
    </source>
</evidence>
<proteinExistence type="inferred from homology"/>
<dbReference type="EMBL" id="CADCUR010000036">
    <property type="protein sequence ID" value="CAA9382583.1"/>
    <property type="molecule type" value="Genomic_DNA"/>
</dbReference>
<dbReference type="EC" id="5.4.2.12" evidence="10 11"/>
<comment type="pathway">
    <text evidence="4 10">Carbohydrate degradation; glycolysis; pyruvate from D-glyceraldehyde 3-phosphate: step 3/5.</text>
</comment>
<dbReference type="Gene3D" id="3.40.1450.10">
    <property type="entry name" value="BPG-independent phosphoglycerate mutase, domain B"/>
    <property type="match status" value="1"/>
</dbReference>
<comment type="cofactor">
    <cofactor evidence="2">
        <name>Mn(2+)</name>
        <dbReference type="ChEBI" id="CHEBI:29035"/>
    </cofactor>
</comment>
<dbReference type="InterPro" id="IPR006124">
    <property type="entry name" value="Metalloenzyme"/>
</dbReference>
<dbReference type="Pfam" id="PF01676">
    <property type="entry name" value="Metalloenzyme"/>
    <property type="match status" value="1"/>
</dbReference>
<dbReference type="AlphaFoldDB" id="A0A6J4NEW1"/>
<comment type="caution">
    <text evidence="10">Lacks conserved residue(s) required for the propagation of feature annotation.</text>
</comment>
<feature type="domain" description="Metalloenzyme" evidence="14">
    <location>
        <begin position="18"/>
        <end position="510"/>
    </location>
</feature>
<name>A0A6J4NEW1_9BACT</name>
<feature type="binding site" evidence="13">
    <location>
        <position position="452"/>
    </location>
    <ligand>
        <name>Mn(2+)</name>
        <dbReference type="ChEBI" id="CHEBI:29035"/>
        <label>2</label>
    </ligand>
</feature>
<dbReference type="Pfam" id="PF06415">
    <property type="entry name" value="iPGM_N"/>
    <property type="match status" value="1"/>
</dbReference>
<comment type="subunit">
    <text evidence="10">Monomer.</text>
</comment>
<evidence type="ECO:0000259" key="14">
    <source>
        <dbReference type="Pfam" id="PF01676"/>
    </source>
</evidence>
<comment type="catalytic activity">
    <reaction evidence="1 10">
        <text>(2R)-2-phosphoglycerate = (2R)-3-phosphoglycerate</text>
        <dbReference type="Rhea" id="RHEA:15901"/>
        <dbReference type="ChEBI" id="CHEBI:58272"/>
        <dbReference type="ChEBI" id="CHEBI:58289"/>
        <dbReference type="EC" id="5.4.2.12"/>
    </reaction>
</comment>
<feature type="binding site" evidence="13">
    <location>
        <position position="411"/>
    </location>
    <ligand>
        <name>Mn(2+)</name>
        <dbReference type="ChEBI" id="CHEBI:29035"/>
        <label>1</label>
    </ligand>
</feature>
<dbReference type="InterPro" id="IPR005995">
    <property type="entry name" value="Pgm_bpd_ind"/>
</dbReference>
<dbReference type="CDD" id="cd16010">
    <property type="entry name" value="iPGM"/>
    <property type="match status" value="1"/>
</dbReference>
<sequence length="523" mass="57394">MNKQPQISNPKSQIRSRPLALIILDGWGYSPKREGNAVALAHTPNYDEISRKYPKTLLAASGLRVGLTPDTAGSSEVGHLNIGAGRIVQTDLARISNAIKTGEFFENEVLKNAFAEAKTRRSSVHLVGLLSDGDVHSSSETLFALLRLAKYEEVKDIFVHPILDGRDVPPRTADVYVEALEIKLSDIGVGKIATLCGRYYAMDKDQNWERTARAYTMLVHSEGERAPDPVSAIRSSFLRGISDEFIQPVVLEEAGAPVASIKNDDIVIFFNHRPAQVRQLVKSLAVSDPNEAAVKPKIHAVCLTEYDRAFDLPVAFRQENQDNVLAKVFAENGVLNCRITETEKYAHLTYFFNGGVELEHPCERRVLVASPKINGYEAQPESACFKVTDKLLRGLEAGENDVFIANFAAPDLVAHTGNLEKTIEAVQFVDTCLGGIVEKIRELDGIAIITSDHGNCEEMADLLTGEPNSTPTANPVPFHLVDKRADGLKLRQGGALEDIAPTILGILKIEKPIEMTGRDLREV</sequence>
<dbReference type="InterPro" id="IPR036646">
    <property type="entry name" value="PGAM_B_sf"/>
</dbReference>
<feature type="binding site" evidence="13">
    <location>
        <position position="75"/>
    </location>
    <ligand>
        <name>Mn(2+)</name>
        <dbReference type="ChEBI" id="CHEBI:29035"/>
        <label>2</label>
    </ligand>
</feature>
<keyword evidence="8 13" id="KW-0464">Manganese</keyword>
<dbReference type="HAMAP" id="MF_01038">
    <property type="entry name" value="GpmI"/>
    <property type="match status" value="1"/>
</dbReference>
<comment type="function">
    <text evidence="3 10">Catalyzes the interconversion of 2-phosphoglycerate and 3-phosphoglycerate.</text>
</comment>
<evidence type="ECO:0000256" key="10">
    <source>
        <dbReference type="HAMAP-Rule" id="MF_01038"/>
    </source>
</evidence>
<evidence type="ECO:0000256" key="6">
    <source>
        <dbReference type="ARBA" id="ARBA00022723"/>
    </source>
</evidence>
<keyword evidence="7 10" id="KW-0324">Glycolysis</keyword>
<protein>
    <recommendedName>
        <fullName evidence="10 11">2,3-bisphosphoglycerate-independent phosphoglycerate mutase</fullName>
        <shortName evidence="10">BPG-independent PGAM</shortName>
        <shortName evidence="10">Phosphoglyceromutase</shortName>
        <shortName evidence="10">iPGM</shortName>
        <ecNumber evidence="10 11">5.4.2.12</ecNumber>
    </recommendedName>
</protein>
<evidence type="ECO:0000256" key="9">
    <source>
        <dbReference type="ARBA" id="ARBA00023235"/>
    </source>
</evidence>
<evidence type="ECO:0000259" key="15">
    <source>
        <dbReference type="Pfam" id="PF06415"/>
    </source>
</evidence>
<dbReference type="GO" id="GO:0006096">
    <property type="term" value="P:glycolytic process"/>
    <property type="evidence" value="ECO:0007669"/>
    <property type="project" value="UniProtKB-UniRule"/>
</dbReference>
<dbReference type="GO" id="GO:0005737">
    <property type="term" value="C:cytoplasm"/>
    <property type="evidence" value="ECO:0007669"/>
    <property type="project" value="InterPro"/>
</dbReference>
<organism evidence="16">
    <name type="scientific">uncultured Pyrinomonadaceae bacterium</name>
    <dbReference type="NCBI Taxonomy" id="2283094"/>
    <lineage>
        <taxon>Bacteria</taxon>
        <taxon>Pseudomonadati</taxon>
        <taxon>Acidobacteriota</taxon>
        <taxon>Blastocatellia</taxon>
        <taxon>Blastocatellales</taxon>
        <taxon>Pyrinomonadaceae</taxon>
        <taxon>environmental samples</taxon>
    </lineage>
</organism>
<evidence type="ECO:0000256" key="3">
    <source>
        <dbReference type="ARBA" id="ARBA00002315"/>
    </source>
</evidence>
<evidence type="ECO:0000256" key="1">
    <source>
        <dbReference type="ARBA" id="ARBA00000370"/>
    </source>
</evidence>
<dbReference type="Gene3D" id="3.40.720.10">
    <property type="entry name" value="Alkaline Phosphatase, subunit A"/>
    <property type="match status" value="1"/>
</dbReference>
<dbReference type="GO" id="GO:0006007">
    <property type="term" value="P:glucose catabolic process"/>
    <property type="evidence" value="ECO:0007669"/>
    <property type="project" value="InterPro"/>
</dbReference>
<dbReference type="NCBIfam" id="TIGR01307">
    <property type="entry name" value="pgm_bpd_ind"/>
    <property type="match status" value="1"/>
</dbReference>
<dbReference type="PANTHER" id="PTHR31637:SF0">
    <property type="entry name" value="2,3-BISPHOSPHOGLYCERATE-INDEPENDENT PHOSPHOGLYCERATE MUTASE"/>
    <property type="match status" value="1"/>
</dbReference>
<feature type="binding site" evidence="13">
    <location>
        <position position="25"/>
    </location>
    <ligand>
        <name>Mn(2+)</name>
        <dbReference type="ChEBI" id="CHEBI:29035"/>
        <label>2</label>
    </ligand>
</feature>
<dbReference type="PANTHER" id="PTHR31637">
    <property type="entry name" value="2,3-BISPHOSPHOGLYCERATE-INDEPENDENT PHOSPHOGLYCERATE MUTASE"/>
    <property type="match status" value="1"/>
</dbReference>
<keyword evidence="9 10" id="KW-0413">Isomerase</keyword>
<dbReference type="PIRSF" id="PIRSF001492">
    <property type="entry name" value="IPGAM"/>
    <property type="match status" value="1"/>
</dbReference>
<evidence type="ECO:0000256" key="8">
    <source>
        <dbReference type="ARBA" id="ARBA00023211"/>
    </source>
</evidence>
<gene>
    <name evidence="10" type="primary">gpmI</name>
    <name evidence="16" type="ORF">AVDCRST_MAG74-489</name>
</gene>
<keyword evidence="6 13" id="KW-0479">Metal-binding</keyword>
<evidence type="ECO:0000256" key="11">
    <source>
        <dbReference type="NCBIfam" id="TIGR01307"/>
    </source>
</evidence>
<feature type="binding site" evidence="10">
    <location>
        <begin position="166"/>
        <end position="167"/>
    </location>
    <ligand>
        <name>substrate</name>
    </ligand>
</feature>
<feature type="domain" description="BPG-independent PGAM N-terminal" evidence="15">
    <location>
        <begin position="95"/>
        <end position="307"/>
    </location>
</feature>
<evidence type="ECO:0000256" key="4">
    <source>
        <dbReference type="ARBA" id="ARBA00004798"/>
    </source>
</evidence>
<evidence type="ECO:0000256" key="7">
    <source>
        <dbReference type="ARBA" id="ARBA00023152"/>
    </source>
</evidence>
<evidence type="ECO:0000256" key="5">
    <source>
        <dbReference type="ARBA" id="ARBA00008819"/>
    </source>
</evidence>
<feature type="binding site" evidence="10">
    <location>
        <position position="204"/>
    </location>
    <ligand>
        <name>substrate</name>
    </ligand>
</feature>